<dbReference type="PANTHER" id="PTHR33048:SF123">
    <property type="entry name" value="INTEGRAL MEMBRANE PROTEIN"/>
    <property type="match status" value="1"/>
</dbReference>
<dbReference type="InterPro" id="IPR052337">
    <property type="entry name" value="SAT4-like"/>
</dbReference>
<dbReference type="PANTHER" id="PTHR33048">
    <property type="entry name" value="PTH11-LIKE INTEGRAL MEMBRANE PROTEIN (AFU_ORTHOLOGUE AFUA_5G11245)"/>
    <property type="match status" value="1"/>
</dbReference>
<evidence type="ECO:0000256" key="4">
    <source>
        <dbReference type="ARBA" id="ARBA00023136"/>
    </source>
</evidence>
<comment type="similarity">
    <text evidence="5">Belongs to the SAT4 family.</text>
</comment>
<organism evidence="9 10">
    <name type="scientific">Lithohypha guttulata</name>
    <dbReference type="NCBI Taxonomy" id="1690604"/>
    <lineage>
        <taxon>Eukaryota</taxon>
        <taxon>Fungi</taxon>
        <taxon>Dikarya</taxon>
        <taxon>Ascomycota</taxon>
        <taxon>Pezizomycotina</taxon>
        <taxon>Eurotiomycetes</taxon>
        <taxon>Chaetothyriomycetidae</taxon>
        <taxon>Chaetothyriales</taxon>
        <taxon>Trichomeriaceae</taxon>
        <taxon>Lithohypha</taxon>
    </lineage>
</organism>
<feature type="transmembrane region" description="Helical" evidence="7">
    <location>
        <begin position="50"/>
        <end position="73"/>
    </location>
</feature>
<keyword evidence="10" id="KW-1185">Reference proteome</keyword>
<gene>
    <name evidence="9" type="ORF">LTR24_004023</name>
</gene>
<evidence type="ECO:0000256" key="3">
    <source>
        <dbReference type="ARBA" id="ARBA00022989"/>
    </source>
</evidence>
<feature type="region of interest" description="Disordered" evidence="6">
    <location>
        <begin position="332"/>
        <end position="392"/>
    </location>
</feature>
<dbReference type="EMBL" id="JAVRRG010000039">
    <property type="protein sequence ID" value="KAK5093828.1"/>
    <property type="molecule type" value="Genomic_DNA"/>
</dbReference>
<evidence type="ECO:0000256" key="1">
    <source>
        <dbReference type="ARBA" id="ARBA00004141"/>
    </source>
</evidence>
<dbReference type="InterPro" id="IPR049326">
    <property type="entry name" value="Rhodopsin_dom_fungi"/>
</dbReference>
<dbReference type="Proteomes" id="UP001345013">
    <property type="component" value="Unassembled WGS sequence"/>
</dbReference>
<protein>
    <recommendedName>
        <fullName evidence="8">Rhodopsin domain-containing protein</fullName>
    </recommendedName>
</protein>
<feature type="transmembrane region" description="Helical" evidence="7">
    <location>
        <begin position="17"/>
        <end position="38"/>
    </location>
</feature>
<keyword evidence="3 7" id="KW-1133">Transmembrane helix</keyword>
<sequence>MADVADSVNKPSRSVEVLSVTLFLTIFGTAFVLARLWARLFSLKSPGWDDILIAFALAAAIAGEGCTCAQVANGFGVSRFEDDSLNIPAELKLAQFAILCNGIAMSALKSSVGLSLLRLQLSRTFNVVIWVSIVISLVVNLTVFPGTFASCRPMARTWNRNLPGKCWPSVVNTAFSSMQAVGNILTDLIFTFGPLVYLSKVKVSKHNRWALRGIFLVGLIATACASAKATELPAIRKSVDPTYDTVNLTIWVKAELSAGLMAASIPPLKKTFEKVLSRWFGVVKEYSTAGRTPEHTRGASRYSRGYSPATFVSSRTSAVKGHKLDDEEVRVDDSYFMTDRPKPRSEEARRPSLTEDQRHILQESRRETRSKGNSVSKMTEYSFSSETMKHDV</sequence>
<name>A0ABR0KDC0_9EURO</name>
<evidence type="ECO:0000313" key="9">
    <source>
        <dbReference type="EMBL" id="KAK5093828.1"/>
    </source>
</evidence>
<feature type="compositionally biased region" description="Polar residues" evidence="6">
    <location>
        <begin position="371"/>
        <end position="386"/>
    </location>
</feature>
<feature type="domain" description="Rhodopsin" evidence="8">
    <location>
        <begin position="34"/>
        <end position="273"/>
    </location>
</feature>
<feature type="transmembrane region" description="Helical" evidence="7">
    <location>
        <begin position="124"/>
        <end position="144"/>
    </location>
</feature>
<feature type="transmembrane region" description="Helical" evidence="7">
    <location>
        <begin position="180"/>
        <end position="198"/>
    </location>
</feature>
<keyword evidence="4 7" id="KW-0472">Membrane</keyword>
<evidence type="ECO:0000256" key="2">
    <source>
        <dbReference type="ARBA" id="ARBA00022692"/>
    </source>
</evidence>
<comment type="caution">
    <text evidence="9">The sequence shown here is derived from an EMBL/GenBank/DDBJ whole genome shotgun (WGS) entry which is preliminary data.</text>
</comment>
<keyword evidence="2 7" id="KW-0812">Transmembrane</keyword>
<proteinExistence type="inferred from homology"/>
<reference evidence="9 10" key="1">
    <citation type="submission" date="2023-08" db="EMBL/GenBank/DDBJ databases">
        <title>Black Yeasts Isolated from many extreme environments.</title>
        <authorList>
            <person name="Coleine C."/>
            <person name="Stajich J.E."/>
            <person name="Selbmann L."/>
        </authorList>
    </citation>
    <scope>NUCLEOTIDE SEQUENCE [LARGE SCALE GENOMIC DNA]</scope>
    <source>
        <strain evidence="9 10">CCFEE 5885</strain>
    </source>
</reference>
<evidence type="ECO:0000256" key="5">
    <source>
        <dbReference type="ARBA" id="ARBA00038359"/>
    </source>
</evidence>
<evidence type="ECO:0000256" key="6">
    <source>
        <dbReference type="SAM" id="MobiDB-lite"/>
    </source>
</evidence>
<evidence type="ECO:0000256" key="7">
    <source>
        <dbReference type="SAM" id="Phobius"/>
    </source>
</evidence>
<accession>A0ABR0KDC0</accession>
<evidence type="ECO:0000259" key="8">
    <source>
        <dbReference type="Pfam" id="PF20684"/>
    </source>
</evidence>
<evidence type="ECO:0000313" key="10">
    <source>
        <dbReference type="Proteomes" id="UP001345013"/>
    </source>
</evidence>
<comment type="subcellular location">
    <subcellularLocation>
        <location evidence="1">Membrane</location>
        <topology evidence="1">Multi-pass membrane protein</topology>
    </subcellularLocation>
</comment>
<feature type="compositionally biased region" description="Basic and acidic residues" evidence="6">
    <location>
        <begin position="339"/>
        <end position="370"/>
    </location>
</feature>
<dbReference type="Pfam" id="PF20684">
    <property type="entry name" value="Fung_rhodopsin"/>
    <property type="match status" value="1"/>
</dbReference>
<feature type="transmembrane region" description="Helical" evidence="7">
    <location>
        <begin position="93"/>
        <end position="117"/>
    </location>
</feature>